<keyword evidence="3" id="KW-1185">Reference proteome</keyword>
<feature type="transmembrane region" description="Helical" evidence="1">
    <location>
        <begin position="37"/>
        <end position="57"/>
    </location>
</feature>
<proteinExistence type="predicted"/>
<dbReference type="Proteomes" id="UP000254065">
    <property type="component" value="Unassembled WGS sequence"/>
</dbReference>
<accession>A0A378R1L4</accession>
<protein>
    <submittedName>
        <fullName evidence="2">Uncharacterized protein</fullName>
    </submittedName>
</protein>
<dbReference type="STRING" id="1122244.GCA_000426885_00451"/>
<evidence type="ECO:0000256" key="1">
    <source>
        <dbReference type="SAM" id="Phobius"/>
    </source>
</evidence>
<evidence type="ECO:0000313" key="2">
    <source>
        <dbReference type="EMBL" id="STZ09152.1"/>
    </source>
</evidence>
<keyword evidence="1" id="KW-1133">Transmembrane helix</keyword>
<dbReference type="EMBL" id="UGQB01000004">
    <property type="protein sequence ID" value="STZ09152.1"/>
    <property type="molecule type" value="Genomic_DNA"/>
</dbReference>
<dbReference type="AlphaFoldDB" id="A0A378R1L4"/>
<evidence type="ECO:0000313" key="3">
    <source>
        <dbReference type="Proteomes" id="UP000254065"/>
    </source>
</evidence>
<name>A0A378R1L4_9GAMM</name>
<organism evidence="2 3">
    <name type="scientific">Moraxella caprae</name>
    <dbReference type="NCBI Taxonomy" id="90240"/>
    <lineage>
        <taxon>Bacteria</taxon>
        <taxon>Pseudomonadati</taxon>
        <taxon>Pseudomonadota</taxon>
        <taxon>Gammaproteobacteria</taxon>
        <taxon>Moraxellales</taxon>
        <taxon>Moraxellaceae</taxon>
        <taxon>Moraxella</taxon>
    </lineage>
</organism>
<reference evidence="2 3" key="1">
    <citation type="submission" date="2018-06" db="EMBL/GenBank/DDBJ databases">
        <authorList>
            <consortium name="Pathogen Informatics"/>
            <person name="Doyle S."/>
        </authorList>
    </citation>
    <scope>NUCLEOTIDE SEQUENCE [LARGE SCALE GENOMIC DNA]</scope>
    <source>
        <strain evidence="2 3">NCTC12877</strain>
    </source>
</reference>
<keyword evidence="1" id="KW-0812">Transmembrane</keyword>
<sequence>MQKHYFLSINTLKCKLCYKGSKRPMTLTRFPINKKTLLIGVIALSLTVGGIALSGSLSGNLSRNQKSAKDSVNTESSADVASMVVTPATASVDNPDIQNNKETTQAVSYVALADATLDVAQKQDISRQIKNLEHTGSTSGGVLTHEFKSATHAKMSYRFGRKHPLAFEMVKIKDTLPLGFVLTGRAYEGVLGETGFDGVYRLFEHPNTKARLEITETHIHPDKPLILIKELYREDMNGTPLRFEQLIDKKGDVYYHGEFVAGDRYVSMTSRGMNLPEFMTVLDMTLTQAKAVVILPFAFTPLTILHLSTAIKPITNGLFMLIK</sequence>
<gene>
    <name evidence="2" type="ORF">NCTC12877_02162</name>
</gene>
<keyword evidence="1" id="KW-0472">Membrane</keyword>